<keyword evidence="1" id="KW-0805">Transcription regulation</keyword>
<dbReference type="SUPFAM" id="SSF46785">
    <property type="entry name" value="Winged helix' DNA-binding domain"/>
    <property type="match status" value="1"/>
</dbReference>
<dbReference type="Gene3D" id="1.10.287.100">
    <property type="match status" value="1"/>
</dbReference>
<feature type="domain" description="HTH gntR-type" evidence="4">
    <location>
        <begin position="7"/>
        <end position="75"/>
    </location>
</feature>
<protein>
    <submittedName>
        <fullName evidence="5">GntR family transcriptional regulator</fullName>
    </submittedName>
</protein>
<dbReference type="Pfam" id="PF00392">
    <property type="entry name" value="GntR"/>
    <property type="match status" value="1"/>
</dbReference>
<organism evidence="5 6">
    <name type="scientific">Dyadobacter luticola</name>
    <dbReference type="NCBI Taxonomy" id="1979387"/>
    <lineage>
        <taxon>Bacteria</taxon>
        <taxon>Pseudomonadati</taxon>
        <taxon>Bacteroidota</taxon>
        <taxon>Cytophagia</taxon>
        <taxon>Cytophagales</taxon>
        <taxon>Spirosomataceae</taxon>
        <taxon>Dyadobacter</taxon>
    </lineage>
</organism>
<keyword evidence="2" id="KW-0238">DNA-binding</keyword>
<evidence type="ECO:0000256" key="1">
    <source>
        <dbReference type="ARBA" id="ARBA00023015"/>
    </source>
</evidence>
<evidence type="ECO:0000256" key="2">
    <source>
        <dbReference type="ARBA" id="ARBA00023125"/>
    </source>
</evidence>
<dbReference type="InterPro" id="IPR000524">
    <property type="entry name" value="Tscrpt_reg_HTH_GntR"/>
</dbReference>
<evidence type="ECO:0000313" key="6">
    <source>
        <dbReference type="Proteomes" id="UP000306402"/>
    </source>
</evidence>
<evidence type="ECO:0000259" key="4">
    <source>
        <dbReference type="PROSITE" id="PS50949"/>
    </source>
</evidence>
<dbReference type="InterPro" id="IPR036390">
    <property type="entry name" value="WH_DNA-bd_sf"/>
</dbReference>
<evidence type="ECO:0000256" key="3">
    <source>
        <dbReference type="ARBA" id="ARBA00023163"/>
    </source>
</evidence>
<accession>A0A5R9KYN8</accession>
<reference evidence="5 6" key="1">
    <citation type="submission" date="2019-05" db="EMBL/GenBank/DDBJ databases">
        <authorList>
            <person name="Qu J.-H."/>
        </authorList>
    </citation>
    <scope>NUCLEOTIDE SEQUENCE [LARGE SCALE GENOMIC DNA]</scope>
    <source>
        <strain evidence="5 6">T17</strain>
    </source>
</reference>
<dbReference type="PROSITE" id="PS50949">
    <property type="entry name" value="HTH_GNTR"/>
    <property type="match status" value="1"/>
</dbReference>
<name>A0A5R9KYN8_9BACT</name>
<dbReference type="EMBL" id="VCEJ01000004">
    <property type="protein sequence ID" value="TLV01432.1"/>
    <property type="molecule type" value="Genomic_DNA"/>
</dbReference>
<dbReference type="GO" id="GO:0003677">
    <property type="term" value="F:DNA binding"/>
    <property type="evidence" value="ECO:0007669"/>
    <property type="project" value="UniProtKB-KW"/>
</dbReference>
<dbReference type="Gene3D" id="1.10.10.10">
    <property type="entry name" value="Winged helix-like DNA-binding domain superfamily/Winged helix DNA-binding domain"/>
    <property type="match status" value="1"/>
</dbReference>
<dbReference type="OrthoDB" id="362473at2"/>
<dbReference type="InterPro" id="IPR036388">
    <property type="entry name" value="WH-like_DNA-bd_sf"/>
</dbReference>
<dbReference type="PANTHER" id="PTHR38445">
    <property type="entry name" value="HTH-TYPE TRANSCRIPTIONAL REPRESSOR YTRA"/>
    <property type="match status" value="1"/>
</dbReference>
<gene>
    <name evidence="5" type="ORF">FEN17_18560</name>
</gene>
<sequence length="121" mass="14289">MDFRDRQSIYMQIADYICDGILQGKWNEGERIPSVRELAVSMEVNPHTILRSYEYLQTRDIITNKRGVGYSVSIMGKEKILSYRKERFIETELPLFFSTLQLLNISIEEVKTLYDMQVTRN</sequence>
<dbReference type="PANTHER" id="PTHR38445:SF10">
    <property type="entry name" value="GNTR-FAMILY TRANSCRIPTIONAL REGULATOR"/>
    <property type="match status" value="1"/>
</dbReference>
<proteinExistence type="predicted"/>
<keyword evidence="3" id="KW-0804">Transcription</keyword>
<comment type="caution">
    <text evidence="5">The sequence shown here is derived from an EMBL/GenBank/DDBJ whole genome shotgun (WGS) entry which is preliminary data.</text>
</comment>
<dbReference type="Proteomes" id="UP000306402">
    <property type="component" value="Unassembled WGS sequence"/>
</dbReference>
<dbReference type="GO" id="GO:0003700">
    <property type="term" value="F:DNA-binding transcription factor activity"/>
    <property type="evidence" value="ECO:0007669"/>
    <property type="project" value="InterPro"/>
</dbReference>
<dbReference type="SMART" id="SM00345">
    <property type="entry name" value="HTH_GNTR"/>
    <property type="match status" value="1"/>
</dbReference>
<dbReference type="AlphaFoldDB" id="A0A5R9KYN8"/>
<dbReference type="CDD" id="cd07377">
    <property type="entry name" value="WHTH_GntR"/>
    <property type="match status" value="1"/>
</dbReference>
<keyword evidence="6" id="KW-1185">Reference proteome</keyword>
<evidence type="ECO:0000313" key="5">
    <source>
        <dbReference type="EMBL" id="TLV01432.1"/>
    </source>
</evidence>